<reference evidence="1 2" key="1">
    <citation type="submission" date="2014-04" db="EMBL/GenBank/DDBJ databases">
        <title>Evolutionary Origins and Diversification of the Mycorrhizal Mutualists.</title>
        <authorList>
            <consortium name="DOE Joint Genome Institute"/>
            <consortium name="Mycorrhizal Genomics Consortium"/>
            <person name="Kohler A."/>
            <person name="Kuo A."/>
            <person name="Nagy L.G."/>
            <person name="Floudas D."/>
            <person name="Copeland A."/>
            <person name="Barry K.W."/>
            <person name="Cichocki N."/>
            <person name="Veneault-Fourrey C."/>
            <person name="LaButti K."/>
            <person name="Lindquist E.A."/>
            <person name="Lipzen A."/>
            <person name="Lundell T."/>
            <person name="Morin E."/>
            <person name="Murat C."/>
            <person name="Riley R."/>
            <person name="Ohm R."/>
            <person name="Sun H."/>
            <person name="Tunlid A."/>
            <person name="Henrissat B."/>
            <person name="Grigoriev I.V."/>
            <person name="Hibbett D.S."/>
            <person name="Martin F."/>
        </authorList>
    </citation>
    <scope>NUCLEOTIDE SEQUENCE [LARGE SCALE GENOMIC DNA]</scope>
    <source>
        <strain evidence="1 2">Koide BX008</strain>
    </source>
</reference>
<dbReference type="AlphaFoldDB" id="A0A0C2RZQ9"/>
<name>A0A0C2RZQ9_AMAMK</name>
<dbReference type="InParanoid" id="A0A0C2RZQ9"/>
<sequence length="61" mass="6460">MAISTSVAGTACEDFSNRAGSQDLMAFRTVSAGGAVEAFISSEFAHYHAECTLVSRRCNQV</sequence>
<protein>
    <submittedName>
        <fullName evidence="1">Uncharacterized protein</fullName>
    </submittedName>
</protein>
<dbReference type="EMBL" id="KN818464">
    <property type="protein sequence ID" value="KIL55875.1"/>
    <property type="molecule type" value="Genomic_DNA"/>
</dbReference>
<organism evidence="1 2">
    <name type="scientific">Amanita muscaria (strain Koide BX008)</name>
    <dbReference type="NCBI Taxonomy" id="946122"/>
    <lineage>
        <taxon>Eukaryota</taxon>
        <taxon>Fungi</taxon>
        <taxon>Dikarya</taxon>
        <taxon>Basidiomycota</taxon>
        <taxon>Agaricomycotina</taxon>
        <taxon>Agaricomycetes</taxon>
        <taxon>Agaricomycetidae</taxon>
        <taxon>Agaricales</taxon>
        <taxon>Pluteineae</taxon>
        <taxon>Amanitaceae</taxon>
        <taxon>Amanita</taxon>
    </lineage>
</organism>
<accession>A0A0C2RZQ9</accession>
<evidence type="ECO:0000313" key="2">
    <source>
        <dbReference type="Proteomes" id="UP000054549"/>
    </source>
</evidence>
<dbReference type="HOGENOM" id="CLU_2922135_0_0_1"/>
<keyword evidence="2" id="KW-1185">Reference proteome</keyword>
<evidence type="ECO:0000313" key="1">
    <source>
        <dbReference type="EMBL" id="KIL55875.1"/>
    </source>
</evidence>
<gene>
    <name evidence="1" type="ORF">M378DRAFT_173211</name>
</gene>
<dbReference type="Proteomes" id="UP000054549">
    <property type="component" value="Unassembled WGS sequence"/>
</dbReference>
<proteinExistence type="predicted"/>